<name>A0AAP0PXG2_9MAGN</name>
<dbReference type="AlphaFoldDB" id="A0AAP0PXG2"/>
<sequence>MVDDGDNHKSDFHCNSGKCNYRLPVGHTCGNVDFIYKPGGTGSESEDFALHFYATKMGAMTTSIILCFWALLDVLPNFICVTLFIVLGFVPVSLSFILSAFAKAFFPSLCQIIKDVSISSWKEEFRGIIVGNVYELPEWVMAACVNDMRKRRSYASERFSSGSYMAQMLLRPRPSVQSTLLNKIQEIGRRHSNEYKVTCLSMVLLVKIVGVLVPSSLSESLRQAMDEAFEVIYFIDERINVGNFEDRRRREVAKLLWNGGDLNVKKDSAEHNTLVSYVLSTFKEVHSIAWGKHMEMEVKIIRDFVKDREYASIEELCGYLYQLFADLSHWFLAQFPASILKEINESPVEEYEERAAAVLKLLYKLDPSLEDEVQWSFPFGANITRFFDPFENSDEGIPSDTSVGDVATAQGTATTVSIPSIRDVELGQTPMS</sequence>
<organism evidence="2 3">
    <name type="scientific">Stephania yunnanensis</name>
    <dbReference type="NCBI Taxonomy" id="152371"/>
    <lineage>
        <taxon>Eukaryota</taxon>
        <taxon>Viridiplantae</taxon>
        <taxon>Streptophyta</taxon>
        <taxon>Embryophyta</taxon>
        <taxon>Tracheophyta</taxon>
        <taxon>Spermatophyta</taxon>
        <taxon>Magnoliopsida</taxon>
        <taxon>Ranunculales</taxon>
        <taxon>Menispermaceae</taxon>
        <taxon>Menispermoideae</taxon>
        <taxon>Cissampelideae</taxon>
        <taxon>Stephania</taxon>
    </lineage>
</organism>
<reference evidence="2 3" key="1">
    <citation type="submission" date="2024-01" db="EMBL/GenBank/DDBJ databases">
        <title>Genome assemblies of Stephania.</title>
        <authorList>
            <person name="Yang L."/>
        </authorList>
    </citation>
    <scope>NUCLEOTIDE SEQUENCE [LARGE SCALE GENOMIC DNA]</scope>
    <source>
        <strain evidence="2">YNDBR</strain>
        <tissue evidence="2">Leaf</tissue>
    </source>
</reference>
<evidence type="ECO:0000256" key="1">
    <source>
        <dbReference type="SAM" id="Phobius"/>
    </source>
</evidence>
<keyword evidence="3" id="KW-1185">Reference proteome</keyword>
<protein>
    <submittedName>
        <fullName evidence="2">Uncharacterized protein</fullName>
    </submittedName>
</protein>
<proteinExistence type="predicted"/>
<accession>A0AAP0PXG2</accession>
<evidence type="ECO:0000313" key="2">
    <source>
        <dbReference type="EMBL" id="KAK9159997.1"/>
    </source>
</evidence>
<dbReference type="EMBL" id="JBBNAF010000003">
    <property type="protein sequence ID" value="KAK9159997.1"/>
    <property type="molecule type" value="Genomic_DNA"/>
</dbReference>
<feature type="transmembrane region" description="Helical" evidence="1">
    <location>
        <begin position="78"/>
        <end position="102"/>
    </location>
</feature>
<evidence type="ECO:0000313" key="3">
    <source>
        <dbReference type="Proteomes" id="UP001420932"/>
    </source>
</evidence>
<keyword evidence="1" id="KW-0472">Membrane</keyword>
<gene>
    <name evidence="2" type="ORF">Syun_006338</name>
</gene>
<comment type="caution">
    <text evidence="2">The sequence shown here is derived from an EMBL/GenBank/DDBJ whole genome shotgun (WGS) entry which is preliminary data.</text>
</comment>
<feature type="transmembrane region" description="Helical" evidence="1">
    <location>
        <begin position="50"/>
        <end position="71"/>
    </location>
</feature>
<keyword evidence="1" id="KW-0812">Transmembrane</keyword>
<dbReference type="Proteomes" id="UP001420932">
    <property type="component" value="Unassembled WGS sequence"/>
</dbReference>
<keyword evidence="1" id="KW-1133">Transmembrane helix</keyword>